<dbReference type="Proteomes" id="UP000886724">
    <property type="component" value="Unassembled WGS sequence"/>
</dbReference>
<dbReference type="SUPFAM" id="SSF48452">
    <property type="entry name" value="TPR-like"/>
    <property type="match status" value="1"/>
</dbReference>
<dbReference type="EMBL" id="DXET01000236">
    <property type="protein sequence ID" value="HIX82411.1"/>
    <property type="molecule type" value="Genomic_DNA"/>
</dbReference>
<feature type="coiled-coil region" evidence="2">
    <location>
        <begin position="56"/>
        <end position="83"/>
    </location>
</feature>
<evidence type="ECO:0000256" key="1">
    <source>
        <dbReference type="PROSITE-ProRule" id="PRU00339"/>
    </source>
</evidence>
<feature type="repeat" description="TPR" evidence="1">
    <location>
        <begin position="63"/>
        <end position="96"/>
    </location>
</feature>
<reference evidence="4" key="1">
    <citation type="journal article" date="2021" name="PeerJ">
        <title>Extensive microbial diversity within the chicken gut microbiome revealed by metagenomics and culture.</title>
        <authorList>
            <person name="Gilroy R."/>
            <person name="Ravi A."/>
            <person name="Getino M."/>
            <person name="Pursley I."/>
            <person name="Horton D.L."/>
            <person name="Alikhan N.F."/>
            <person name="Baker D."/>
            <person name="Gharbi K."/>
            <person name="Hall N."/>
            <person name="Watson M."/>
            <person name="Adriaenssens E.M."/>
            <person name="Foster-Nyarko E."/>
            <person name="Jarju S."/>
            <person name="Secka A."/>
            <person name="Antonio M."/>
            <person name="Oren A."/>
            <person name="Chaudhuri R.R."/>
            <person name="La Ragione R."/>
            <person name="Hildebrand F."/>
            <person name="Pallen M.J."/>
        </authorList>
    </citation>
    <scope>NUCLEOTIDE SEQUENCE</scope>
    <source>
        <strain evidence="4">ChiGjej1B1-14440</strain>
    </source>
</reference>
<protein>
    <submittedName>
        <fullName evidence="4">Tetratricopeptide repeat protein</fullName>
    </submittedName>
</protein>
<keyword evidence="2" id="KW-0175">Coiled coil</keyword>
<dbReference type="InterPro" id="IPR011990">
    <property type="entry name" value="TPR-like_helical_dom_sf"/>
</dbReference>
<dbReference type="AlphaFoldDB" id="A0A9D1XNE5"/>
<comment type="caution">
    <text evidence="4">The sequence shown here is derived from an EMBL/GenBank/DDBJ whole genome shotgun (WGS) entry which is preliminary data.</text>
</comment>
<accession>A0A9D1XNE5</accession>
<proteinExistence type="predicted"/>
<organism evidence="4 5">
    <name type="scientific">Candidatus Erysipelatoclostridium merdavium</name>
    <dbReference type="NCBI Taxonomy" id="2838566"/>
    <lineage>
        <taxon>Bacteria</taxon>
        <taxon>Bacillati</taxon>
        <taxon>Bacillota</taxon>
        <taxon>Erysipelotrichia</taxon>
        <taxon>Erysipelotrichales</taxon>
        <taxon>Erysipelotrichales incertae sedis</taxon>
    </lineage>
</organism>
<name>A0A9D1XNE5_9FIRM</name>
<feature type="transmembrane region" description="Helical" evidence="3">
    <location>
        <begin position="33"/>
        <end position="54"/>
    </location>
</feature>
<keyword evidence="3" id="KW-0812">Transmembrane</keyword>
<gene>
    <name evidence="4" type="ORF">H9980_10650</name>
</gene>
<feature type="repeat" description="TPR" evidence="1">
    <location>
        <begin position="97"/>
        <end position="130"/>
    </location>
</feature>
<dbReference type="PROSITE" id="PS50005">
    <property type="entry name" value="TPR"/>
    <property type="match status" value="2"/>
</dbReference>
<evidence type="ECO:0000313" key="4">
    <source>
        <dbReference type="EMBL" id="HIX82411.1"/>
    </source>
</evidence>
<evidence type="ECO:0000256" key="2">
    <source>
        <dbReference type="SAM" id="Coils"/>
    </source>
</evidence>
<reference evidence="4" key="2">
    <citation type="submission" date="2021-04" db="EMBL/GenBank/DDBJ databases">
        <authorList>
            <person name="Gilroy R."/>
        </authorList>
    </citation>
    <scope>NUCLEOTIDE SEQUENCE</scope>
    <source>
        <strain evidence="4">ChiGjej1B1-14440</strain>
    </source>
</reference>
<dbReference type="Gene3D" id="1.25.40.10">
    <property type="entry name" value="Tetratricopeptide repeat domain"/>
    <property type="match status" value="1"/>
</dbReference>
<keyword evidence="3" id="KW-1133">Transmembrane helix</keyword>
<sequence length="345" mass="39717">MKCKQCGTVNKAQAQFCSNCGAKLDPSSKNKKIYIAIIAVIVVVAIVVGSIFIFGSSSTEKQYNELMDQAQRYVEEKEYQQAEETYLEAIDIEPKKADAYVELADVYVTTDQVEKAVELLEEAKDVVYEDEREIIEDKEEEISNQVSIDQYIKFLKAVHDNPEDYIDEQGGINGDIDEAMFEENEFGIGDIDQDGVDEIIINYTTTSMAGMHSEIWKYDDESQEFEMLPILGADTEFYKNGYAKTPFSHNQSAGMTIWPYIIYKYDQNKYEMLGEAYCYDEAYGYNLADDVDNDGVVYYFDLQDEQTRPLTLEEYNQLVDKYFPEDELIDLNMQKFTIENIEKLA</sequence>
<evidence type="ECO:0000313" key="5">
    <source>
        <dbReference type="Proteomes" id="UP000886724"/>
    </source>
</evidence>
<keyword evidence="3" id="KW-0472">Membrane</keyword>
<keyword evidence="1" id="KW-0802">TPR repeat</keyword>
<evidence type="ECO:0000256" key="3">
    <source>
        <dbReference type="SAM" id="Phobius"/>
    </source>
</evidence>
<dbReference type="Pfam" id="PF14559">
    <property type="entry name" value="TPR_19"/>
    <property type="match status" value="1"/>
</dbReference>
<dbReference type="InterPro" id="IPR019734">
    <property type="entry name" value="TPR_rpt"/>
</dbReference>